<sequence length="104" mass="11053">MAVSRGLLLLCLGTLLVSVFLVKVAEASEDHGDCHGDPNNGDQCQEHESDVIGDDDVDDTYKIVNKVAVTFSARTGEVEPDAAEASDPDDAEDNESSHVIVMGH</sequence>
<evidence type="ECO:0000313" key="4">
    <source>
        <dbReference type="EMBL" id="TQE07729.1"/>
    </source>
</evidence>
<dbReference type="AlphaFoldDB" id="A0A540N9K5"/>
<feature type="region of interest" description="Disordered" evidence="1">
    <location>
        <begin position="29"/>
        <end position="50"/>
    </location>
</feature>
<dbReference type="Proteomes" id="UP000315295">
    <property type="component" value="Unassembled WGS sequence"/>
</dbReference>
<evidence type="ECO:0000256" key="1">
    <source>
        <dbReference type="SAM" id="MobiDB-lite"/>
    </source>
</evidence>
<dbReference type="EMBL" id="VIEB01000081">
    <property type="protein sequence ID" value="TQE07729.1"/>
    <property type="molecule type" value="Genomic_DNA"/>
</dbReference>
<keyword evidence="2" id="KW-0732">Signal</keyword>
<feature type="signal peptide" evidence="2">
    <location>
        <begin position="1"/>
        <end position="27"/>
    </location>
</feature>
<evidence type="ECO:0000313" key="5">
    <source>
        <dbReference type="Proteomes" id="UP000315295"/>
    </source>
</evidence>
<accession>A0A540N9K5</accession>
<feature type="chain" id="PRO_5033847531" description="Phytosulfokine-beta" evidence="2">
    <location>
        <begin position="28"/>
        <end position="104"/>
    </location>
</feature>
<feature type="region of interest" description="Disordered" evidence="1">
    <location>
        <begin position="75"/>
        <end position="104"/>
    </location>
</feature>
<gene>
    <name evidence="3" type="ORF">C1H46_006659</name>
    <name evidence="4" type="ORF">C1H46_006662</name>
</gene>
<protein>
    <recommendedName>
        <fullName evidence="6">Phytosulfokine-beta</fullName>
    </recommendedName>
</protein>
<evidence type="ECO:0000256" key="2">
    <source>
        <dbReference type="SAM" id="SignalP"/>
    </source>
</evidence>
<organism evidence="3 5">
    <name type="scientific">Malus baccata</name>
    <name type="common">Siberian crab apple</name>
    <name type="synonym">Pyrus baccata</name>
    <dbReference type="NCBI Taxonomy" id="106549"/>
    <lineage>
        <taxon>Eukaryota</taxon>
        <taxon>Viridiplantae</taxon>
        <taxon>Streptophyta</taxon>
        <taxon>Embryophyta</taxon>
        <taxon>Tracheophyta</taxon>
        <taxon>Spermatophyta</taxon>
        <taxon>Magnoliopsida</taxon>
        <taxon>eudicotyledons</taxon>
        <taxon>Gunneridae</taxon>
        <taxon>Pentapetalae</taxon>
        <taxon>rosids</taxon>
        <taxon>fabids</taxon>
        <taxon>Rosales</taxon>
        <taxon>Rosaceae</taxon>
        <taxon>Amygdaloideae</taxon>
        <taxon>Maleae</taxon>
        <taxon>Malus</taxon>
    </lineage>
</organism>
<feature type="compositionally biased region" description="Acidic residues" evidence="1">
    <location>
        <begin position="78"/>
        <end position="94"/>
    </location>
</feature>
<reference evidence="3 5" key="1">
    <citation type="journal article" date="2019" name="G3 (Bethesda)">
        <title>Sequencing of a Wild Apple (Malus baccata) Genome Unravels the Differences Between Cultivated and Wild Apple Species Regarding Disease Resistance and Cold Tolerance.</title>
        <authorList>
            <person name="Chen X."/>
        </authorList>
    </citation>
    <scope>NUCLEOTIDE SEQUENCE [LARGE SCALE GENOMIC DNA]</scope>
    <source>
        <strain evidence="5">cv. Shandingzi</strain>
        <tissue evidence="3">Leaves</tissue>
    </source>
</reference>
<evidence type="ECO:0008006" key="6">
    <source>
        <dbReference type="Google" id="ProtNLM"/>
    </source>
</evidence>
<dbReference type="EMBL" id="VIEB01000081">
    <property type="protein sequence ID" value="TQE07726.1"/>
    <property type="molecule type" value="Genomic_DNA"/>
</dbReference>
<name>A0A540N9K5_MALBA</name>
<keyword evidence="5" id="KW-1185">Reference proteome</keyword>
<evidence type="ECO:0000313" key="3">
    <source>
        <dbReference type="EMBL" id="TQE07726.1"/>
    </source>
</evidence>
<proteinExistence type="predicted"/>
<comment type="caution">
    <text evidence="3">The sequence shown here is derived from an EMBL/GenBank/DDBJ whole genome shotgun (WGS) entry which is preliminary data.</text>
</comment>